<organism evidence="1 2">
    <name type="scientific">Mucilaginibacter agri</name>
    <dbReference type="NCBI Taxonomy" id="2695265"/>
    <lineage>
        <taxon>Bacteria</taxon>
        <taxon>Pseudomonadati</taxon>
        <taxon>Bacteroidota</taxon>
        <taxon>Sphingobacteriia</taxon>
        <taxon>Sphingobacteriales</taxon>
        <taxon>Sphingobacteriaceae</taxon>
        <taxon>Mucilaginibacter</taxon>
    </lineage>
</organism>
<keyword evidence="2" id="KW-1185">Reference proteome</keyword>
<evidence type="ECO:0000313" key="2">
    <source>
        <dbReference type="Proteomes" id="UP000638732"/>
    </source>
</evidence>
<reference evidence="1" key="2">
    <citation type="submission" date="2020-10" db="EMBL/GenBank/DDBJ databases">
        <title>Mucilaginibacter sp. nov., isolated from soil.</title>
        <authorList>
            <person name="Jeon C.O."/>
        </authorList>
    </citation>
    <scope>NUCLEOTIDE SEQUENCE</scope>
    <source>
        <strain evidence="1">R11</strain>
    </source>
</reference>
<dbReference type="RefSeq" id="WP_166586714.1">
    <property type="nucleotide sequence ID" value="NZ_WWEO01000043.1"/>
</dbReference>
<reference evidence="1" key="1">
    <citation type="submission" date="2020-01" db="EMBL/GenBank/DDBJ databases">
        <authorList>
            <person name="Seo Y.L."/>
        </authorList>
    </citation>
    <scope>NUCLEOTIDE SEQUENCE</scope>
    <source>
        <strain evidence="1">R11</strain>
    </source>
</reference>
<gene>
    <name evidence="1" type="ORF">GSY63_15450</name>
</gene>
<dbReference type="Proteomes" id="UP000638732">
    <property type="component" value="Unassembled WGS sequence"/>
</dbReference>
<dbReference type="EMBL" id="WWEO01000043">
    <property type="protein sequence ID" value="NCD70762.1"/>
    <property type="molecule type" value="Genomic_DNA"/>
</dbReference>
<name>A0A966DUT3_9SPHI</name>
<accession>A0A966DUT3</accession>
<protein>
    <submittedName>
        <fullName evidence="1">Lipopolysaccharide biosynthesis protein</fullName>
    </submittedName>
</protein>
<sequence length="329" mass="39031">MKDLQNESVLLFCPKFFSYELEIKRALEKLGANVVWYDDRPGNDFLSKGLIRINKKFLKSKIEKYYQKILKDLGKQHIDYLFFVNPEAISKTILKDFREAFPNAKCILYMWDSFDNRRQNVELLPLFDDKFTFDFNDAEKYKLKLRALFYTDVYKRDKKKDVDKYDILFIGTAHTDRYHLVKTATKGILPHRKKMYFYLSSKVLYYTKKAFVKTFKNVSYSDISFKALNHTDIAKLMSETKAVLDINHPKQTGLTMRTLETLGAGRKLITLNQEVMKYDFYDPQNILVIDRQNLEISLDFLNNEVTDLPSEILYKYSIEGWIKEIFDIL</sequence>
<evidence type="ECO:0000313" key="1">
    <source>
        <dbReference type="EMBL" id="NCD70762.1"/>
    </source>
</evidence>
<comment type="caution">
    <text evidence="1">The sequence shown here is derived from an EMBL/GenBank/DDBJ whole genome shotgun (WGS) entry which is preliminary data.</text>
</comment>
<proteinExistence type="predicted"/>
<dbReference type="AlphaFoldDB" id="A0A966DUT3"/>